<name>A0ABV5Z261_9STAP</name>
<evidence type="ECO:0000313" key="3">
    <source>
        <dbReference type="Proteomes" id="UP001589740"/>
    </source>
</evidence>
<dbReference type="EMBL" id="JBHMAH010000009">
    <property type="protein sequence ID" value="MFB9860190.1"/>
    <property type="molecule type" value="Genomic_DNA"/>
</dbReference>
<sequence length="65" mass="7621">MYKKLFLIAVVILVFLGLYVFDWVGPKNRSIVIVAFVVGMLPLYFLVSIKEKKKKRKEAKMEESR</sequence>
<comment type="caution">
    <text evidence="2">The sequence shown here is derived from an EMBL/GenBank/DDBJ whole genome shotgun (WGS) entry which is preliminary data.</text>
</comment>
<evidence type="ECO:0000313" key="2">
    <source>
        <dbReference type="EMBL" id="MFB9860190.1"/>
    </source>
</evidence>
<dbReference type="Proteomes" id="UP001589740">
    <property type="component" value="Unassembled WGS sequence"/>
</dbReference>
<keyword evidence="3" id="KW-1185">Reference proteome</keyword>
<evidence type="ECO:0000256" key="1">
    <source>
        <dbReference type="SAM" id="Phobius"/>
    </source>
</evidence>
<accession>A0ABV5Z261</accession>
<gene>
    <name evidence="2" type="ORF">ACFFLE_03600</name>
</gene>
<organism evidence="2 3">
    <name type="scientific">Salinicoccus siamensis</name>
    <dbReference type="NCBI Taxonomy" id="381830"/>
    <lineage>
        <taxon>Bacteria</taxon>
        <taxon>Bacillati</taxon>
        <taxon>Bacillota</taxon>
        <taxon>Bacilli</taxon>
        <taxon>Bacillales</taxon>
        <taxon>Staphylococcaceae</taxon>
        <taxon>Salinicoccus</taxon>
    </lineage>
</organism>
<feature type="transmembrane region" description="Helical" evidence="1">
    <location>
        <begin position="5"/>
        <end position="24"/>
    </location>
</feature>
<keyword evidence="1" id="KW-1133">Transmembrane helix</keyword>
<keyword evidence="1" id="KW-0472">Membrane</keyword>
<keyword evidence="1" id="KW-0812">Transmembrane</keyword>
<reference evidence="2 3" key="1">
    <citation type="submission" date="2024-09" db="EMBL/GenBank/DDBJ databases">
        <authorList>
            <person name="Sun Q."/>
            <person name="Mori K."/>
        </authorList>
    </citation>
    <scope>NUCLEOTIDE SEQUENCE [LARGE SCALE GENOMIC DNA]</scope>
    <source>
        <strain evidence="2 3">JCM 12822</strain>
    </source>
</reference>
<proteinExistence type="predicted"/>
<feature type="transmembrane region" description="Helical" evidence="1">
    <location>
        <begin position="30"/>
        <end position="47"/>
    </location>
</feature>
<protein>
    <submittedName>
        <fullName evidence="2">Uncharacterized protein</fullName>
    </submittedName>
</protein>
<dbReference type="RefSeq" id="WP_380569786.1">
    <property type="nucleotide sequence ID" value="NZ_JBHMAH010000009.1"/>
</dbReference>